<organism evidence="3">
    <name type="scientific">Mesocestoides corti</name>
    <name type="common">Flatworm</name>
    <dbReference type="NCBI Taxonomy" id="53468"/>
    <lineage>
        <taxon>Eukaryota</taxon>
        <taxon>Metazoa</taxon>
        <taxon>Spiralia</taxon>
        <taxon>Lophotrochozoa</taxon>
        <taxon>Platyhelminthes</taxon>
        <taxon>Cestoda</taxon>
        <taxon>Eucestoda</taxon>
        <taxon>Cyclophyllidea</taxon>
        <taxon>Mesocestoididae</taxon>
        <taxon>Mesocestoides</taxon>
    </lineage>
</organism>
<dbReference type="AlphaFoldDB" id="A0A5K3F7T9"/>
<feature type="region of interest" description="Disordered" evidence="1">
    <location>
        <begin position="275"/>
        <end position="295"/>
    </location>
</feature>
<keyword evidence="2" id="KW-0732">Signal</keyword>
<evidence type="ECO:0000256" key="1">
    <source>
        <dbReference type="SAM" id="MobiDB-lite"/>
    </source>
</evidence>
<protein>
    <submittedName>
        <fullName evidence="3">Sema domain-containing protein</fullName>
    </submittedName>
</protein>
<reference evidence="3" key="1">
    <citation type="submission" date="2019-11" db="UniProtKB">
        <authorList>
            <consortium name="WormBaseParasite"/>
        </authorList>
    </citation>
    <scope>IDENTIFICATION</scope>
</reference>
<feature type="chain" id="PRO_5024420381" evidence="2">
    <location>
        <begin position="20"/>
        <end position="631"/>
    </location>
</feature>
<evidence type="ECO:0000313" key="3">
    <source>
        <dbReference type="WBParaSite" id="MCU_006146-RA"/>
    </source>
</evidence>
<feature type="signal peptide" evidence="2">
    <location>
        <begin position="1"/>
        <end position="19"/>
    </location>
</feature>
<sequence length="631" mass="70215">MALPSLTNTLIILISCASGLPVGGGFYDEEVNENQWIQAGLALIRRLDCTSLVSINSKECTKMLISPASRFVAYVASARKDSHGLVVHHPGENATVTAGKELVGVLVLDPLSDRAFGHPLFIFRVVNLNGSRQQMLKHCSENRGLIYGNECIHQEVKPGCPHVFLSAGQRQEDLKSKVGRGECEYQFLPIVTSQDPTAQASNLLQCVPHAAPCLSNPRQRQRRKQTNMSLTEIFVPSGLHRRRVLLSQYPYESLAWGQDPQWINPLHRRDVSTSFLPQRPIRPPTAPSTNQRPLPTDGDTLCSPYDRCDHALLLVSTPNGRLHSSTQRQSMVEKLKSLGFGSGFLSVFPPEETPRTLYNYFEFPAKKKEEAHNASIKTAFREKVHKLCHTPRCVSTLFLYLNNFVLPNGDMLIANDNFTSRTERYSVAEMLDDLSGCQASLVFAVVDQNFGGILLDGLKARPNDFANLVLLSATRQSIAVHDEQAEPADSGEHNKEANDWPLSSFFYGRHYAIRLGHYDLYGVEDLLTFAIESLPLSHLLIGDIEKQIEMYYPNLELGVFYGSRVQTHSTMLFTKPLAANPHEGGFLQGHLSGQARAFNAAPRGHVAGCVSLSPIDWLRNYLPSTDQSQQQ</sequence>
<evidence type="ECO:0000256" key="2">
    <source>
        <dbReference type="SAM" id="SignalP"/>
    </source>
</evidence>
<proteinExistence type="predicted"/>
<name>A0A5K3F7T9_MESCO</name>
<dbReference type="PANTHER" id="PTHR35842:SF1">
    <property type="entry name" value="SI:CH211-67E16.11"/>
    <property type="match status" value="1"/>
</dbReference>
<dbReference type="PANTHER" id="PTHR35842">
    <property type="entry name" value="SI:CH211-67E16.11"/>
    <property type="match status" value="1"/>
</dbReference>
<dbReference type="WBParaSite" id="MCU_006146-RA">
    <property type="protein sequence ID" value="MCU_006146-RA"/>
    <property type="gene ID" value="MCU_006146"/>
</dbReference>
<accession>A0A5K3F7T9</accession>